<evidence type="ECO:0000313" key="9">
    <source>
        <dbReference type="EnsemblMetazoa" id="G10106.1:cds"/>
    </source>
</evidence>
<feature type="domain" description="F5/8 type C" evidence="8">
    <location>
        <begin position="32"/>
        <end position="180"/>
    </location>
</feature>
<organism evidence="9 10">
    <name type="scientific">Magallana gigas</name>
    <name type="common">Pacific oyster</name>
    <name type="synonym">Crassostrea gigas</name>
    <dbReference type="NCBI Taxonomy" id="29159"/>
    <lineage>
        <taxon>Eukaryota</taxon>
        <taxon>Metazoa</taxon>
        <taxon>Spiralia</taxon>
        <taxon>Lophotrochozoa</taxon>
        <taxon>Mollusca</taxon>
        <taxon>Bivalvia</taxon>
        <taxon>Autobranchia</taxon>
        <taxon>Pteriomorphia</taxon>
        <taxon>Ostreida</taxon>
        <taxon>Ostreoidea</taxon>
        <taxon>Ostreidae</taxon>
        <taxon>Magallana</taxon>
    </lineage>
</organism>
<keyword evidence="4" id="KW-0130">Cell adhesion</keyword>
<proteinExistence type="predicted"/>
<feature type="chain" id="PRO_5036505523" description="F5/8 type C domain-containing protein" evidence="7">
    <location>
        <begin position="39"/>
        <end position="189"/>
    </location>
</feature>
<dbReference type="GO" id="GO:0007155">
    <property type="term" value="P:cell adhesion"/>
    <property type="evidence" value="ECO:0007669"/>
    <property type="project" value="UniProtKB-KW"/>
</dbReference>
<dbReference type="SMART" id="SM00231">
    <property type="entry name" value="FA58C"/>
    <property type="match status" value="1"/>
</dbReference>
<dbReference type="InterPro" id="IPR050633">
    <property type="entry name" value="Neuropilin_MCO_CoagFactor"/>
</dbReference>
<evidence type="ECO:0000256" key="7">
    <source>
        <dbReference type="SAM" id="SignalP"/>
    </source>
</evidence>
<dbReference type="AlphaFoldDB" id="A0A8W8HL61"/>
<evidence type="ECO:0000256" key="5">
    <source>
        <dbReference type="ARBA" id="ARBA00023136"/>
    </source>
</evidence>
<keyword evidence="3" id="KW-0964">Secreted</keyword>
<evidence type="ECO:0000256" key="6">
    <source>
        <dbReference type="ARBA" id="ARBA00023157"/>
    </source>
</evidence>
<dbReference type="Gene3D" id="2.60.120.260">
    <property type="entry name" value="Galactose-binding domain-like"/>
    <property type="match status" value="1"/>
</dbReference>
<dbReference type="GO" id="GO:0005886">
    <property type="term" value="C:plasma membrane"/>
    <property type="evidence" value="ECO:0007669"/>
    <property type="project" value="TreeGrafter"/>
</dbReference>
<name>A0A8W8HL61_MAGGI</name>
<reference evidence="9" key="1">
    <citation type="submission" date="2022-08" db="UniProtKB">
        <authorList>
            <consortium name="EnsemblMetazoa"/>
        </authorList>
    </citation>
    <scope>IDENTIFICATION</scope>
    <source>
        <strain evidence="9">05x7-T-G4-1.051#20</strain>
    </source>
</reference>
<keyword evidence="10" id="KW-1185">Reference proteome</keyword>
<keyword evidence="7" id="KW-0732">Signal</keyword>
<dbReference type="Pfam" id="PF00754">
    <property type="entry name" value="F5_F8_type_C"/>
    <property type="match status" value="1"/>
</dbReference>
<dbReference type="PANTHER" id="PTHR46806:SF5">
    <property type="entry name" value="F5_8 TYPE C DOMAIN-CONTAINING PROTEIN"/>
    <property type="match status" value="1"/>
</dbReference>
<dbReference type="Proteomes" id="UP000005408">
    <property type="component" value="Unassembled WGS sequence"/>
</dbReference>
<dbReference type="SUPFAM" id="SSF49785">
    <property type="entry name" value="Galactose-binding domain-like"/>
    <property type="match status" value="1"/>
</dbReference>
<sequence>MKHKAQATPGCAIIPVIHHQCIIVLILAGWLATDEVLGCNEYMVDTVTDDKLTASSIYNLNYPAAKARLSSTGWSPDKDEHDPWIQVDFGRPLTMVAVVTKGLNFKTFDEYVKKYKVRYSNTSVNWMTVFNGTNDEFEANSDRTTPVTNTLPSPIVARYLRLYPTEYYSYRSLRFDVIGCEGNANLKSY</sequence>
<keyword evidence="5" id="KW-0472">Membrane</keyword>
<evidence type="ECO:0000256" key="3">
    <source>
        <dbReference type="ARBA" id="ARBA00022525"/>
    </source>
</evidence>
<protein>
    <recommendedName>
        <fullName evidence="8">F5/8 type C domain-containing protein</fullName>
    </recommendedName>
</protein>
<evidence type="ECO:0000256" key="2">
    <source>
        <dbReference type="ARBA" id="ARBA00004613"/>
    </source>
</evidence>
<dbReference type="InterPro" id="IPR000421">
    <property type="entry name" value="FA58C"/>
</dbReference>
<evidence type="ECO:0000313" key="10">
    <source>
        <dbReference type="Proteomes" id="UP000005408"/>
    </source>
</evidence>
<dbReference type="GO" id="GO:0012505">
    <property type="term" value="C:endomembrane system"/>
    <property type="evidence" value="ECO:0007669"/>
    <property type="project" value="UniProtKB-SubCell"/>
</dbReference>
<dbReference type="PROSITE" id="PS50022">
    <property type="entry name" value="FA58C_3"/>
    <property type="match status" value="1"/>
</dbReference>
<dbReference type="EnsemblMetazoa" id="G10106.1">
    <property type="protein sequence ID" value="G10106.1:cds"/>
    <property type="gene ID" value="G10106"/>
</dbReference>
<feature type="signal peptide" evidence="7">
    <location>
        <begin position="1"/>
        <end position="38"/>
    </location>
</feature>
<evidence type="ECO:0000256" key="4">
    <source>
        <dbReference type="ARBA" id="ARBA00022889"/>
    </source>
</evidence>
<evidence type="ECO:0000259" key="8">
    <source>
        <dbReference type="PROSITE" id="PS50022"/>
    </source>
</evidence>
<dbReference type="CDD" id="cd00057">
    <property type="entry name" value="FA58C"/>
    <property type="match status" value="1"/>
</dbReference>
<comment type="subcellular location">
    <subcellularLocation>
        <location evidence="1">Endomembrane system</location>
        <topology evidence="1">Peripheral membrane protein</topology>
    </subcellularLocation>
    <subcellularLocation>
        <location evidence="2">Secreted</location>
    </subcellularLocation>
</comment>
<dbReference type="GO" id="GO:0038023">
    <property type="term" value="F:signaling receptor activity"/>
    <property type="evidence" value="ECO:0007669"/>
    <property type="project" value="TreeGrafter"/>
</dbReference>
<accession>A0A8W8HL61</accession>
<keyword evidence="6" id="KW-1015">Disulfide bond</keyword>
<evidence type="ECO:0000256" key="1">
    <source>
        <dbReference type="ARBA" id="ARBA00004184"/>
    </source>
</evidence>
<dbReference type="GO" id="GO:0005576">
    <property type="term" value="C:extracellular region"/>
    <property type="evidence" value="ECO:0007669"/>
    <property type="project" value="UniProtKB-SubCell"/>
</dbReference>
<dbReference type="InterPro" id="IPR008979">
    <property type="entry name" value="Galactose-bd-like_sf"/>
</dbReference>
<dbReference type="PANTHER" id="PTHR46806">
    <property type="entry name" value="F5/8 TYPE C DOMAIN-CONTAINING PROTEIN"/>
    <property type="match status" value="1"/>
</dbReference>